<dbReference type="SUPFAM" id="SSF52058">
    <property type="entry name" value="L domain-like"/>
    <property type="match status" value="1"/>
</dbReference>
<evidence type="ECO:0000256" key="2">
    <source>
        <dbReference type="ARBA" id="ARBA00022614"/>
    </source>
</evidence>
<reference evidence="7" key="1">
    <citation type="journal article" date="2017" name="Nature">
        <title>The genome of Chenopodium quinoa.</title>
        <authorList>
            <person name="Jarvis D.E."/>
            <person name="Ho Y.S."/>
            <person name="Lightfoot D.J."/>
            <person name="Schmoeckel S.M."/>
            <person name="Li B."/>
            <person name="Borm T.J.A."/>
            <person name="Ohyanagi H."/>
            <person name="Mineta K."/>
            <person name="Michell C.T."/>
            <person name="Saber N."/>
            <person name="Kharbatia N.M."/>
            <person name="Rupper R.R."/>
            <person name="Sharp A.R."/>
            <person name="Dally N."/>
            <person name="Boughton B.A."/>
            <person name="Woo Y.H."/>
            <person name="Gao G."/>
            <person name="Schijlen E.G.W.M."/>
            <person name="Guo X."/>
            <person name="Momin A.A."/>
            <person name="Negrao S."/>
            <person name="Al-Babili S."/>
            <person name="Gehring C."/>
            <person name="Roessner U."/>
            <person name="Jung C."/>
            <person name="Murphy K."/>
            <person name="Arold S.T."/>
            <person name="Gojobori T."/>
            <person name="van der Linden C.G."/>
            <person name="van Loo E.N."/>
            <person name="Jellen E.N."/>
            <person name="Maughan P.J."/>
            <person name="Tester M."/>
        </authorList>
    </citation>
    <scope>NUCLEOTIDE SEQUENCE [LARGE SCALE GENOMIC DNA]</scope>
    <source>
        <strain evidence="7">cv. PI 614886</strain>
    </source>
</reference>
<dbReference type="PANTHER" id="PTHR33463">
    <property type="entry name" value="NB-ARC DOMAIN-CONTAINING PROTEIN-RELATED"/>
    <property type="match status" value="1"/>
</dbReference>
<organism evidence="7 8">
    <name type="scientific">Chenopodium quinoa</name>
    <name type="common">Quinoa</name>
    <dbReference type="NCBI Taxonomy" id="63459"/>
    <lineage>
        <taxon>Eukaryota</taxon>
        <taxon>Viridiplantae</taxon>
        <taxon>Streptophyta</taxon>
        <taxon>Embryophyta</taxon>
        <taxon>Tracheophyta</taxon>
        <taxon>Spermatophyta</taxon>
        <taxon>Magnoliopsida</taxon>
        <taxon>eudicotyledons</taxon>
        <taxon>Gunneridae</taxon>
        <taxon>Pentapetalae</taxon>
        <taxon>Caryophyllales</taxon>
        <taxon>Chenopodiaceae</taxon>
        <taxon>Chenopodioideae</taxon>
        <taxon>Atripliceae</taxon>
        <taxon>Chenopodium</taxon>
    </lineage>
</organism>
<dbReference type="PRINTS" id="PR00364">
    <property type="entry name" value="DISEASERSIST"/>
</dbReference>
<proteinExistence type="inferred from homology"/>
<dbReference type="Gene3D" id="1.10.8.430">
    <property type="entry name" value="Helical domain of apoptotic protease-activating factors"/>
    <property type="match status" value="1"/>
</dbReference>
<dbReference type="GO" id="GO:0043531">
    <property type="term" value="F:ADP binding"/>
    <property type="evidence" value="ECO:0007669"/>
    <property type="project" value="InterPro"/>
</dbReference>
<dbReference type="Pfam" id="PF13855">
    <property type="entry name" value="LRR_8"/>
    <property type="match status" value="1"/>
</dbReference>
<keyword evidence="5" id="KW-0067">ATP-binding</keyword>
<dbReference type="InterPro" id="IPR036388">
    <property type="entry name" value="WH-like_DNA-bd_sf"/>
</dbReference>
<dbReference type="Gramene" id="AUR62002853-RA">
    <property type="protein sequence ID" value="AUR62002853-RA:cds"/>
    <property type="gene ID" value="AUR62002853"/>
</dbReference>
<dbReference type="Proteomes" id="UP000596660">
    <property type="component" value="Unplaced"/>
</dbReference>
<keyword evidence="3" id="KW-0677">Repeat</keyword>
<evidence type="ECO:0000313" key="7">
    <source>
        <dbReference type="EnsemblPlants" id="AUR62002853-RA:cds"/>
    </source>
</evidence>
<dbReference type="InterPro" id="IPR032675">
    <property type="entry name" value="LRR_dom_sf"/>
</dbReference>
<dbReference type="SUPFAM" id="SSF52540">
    <property type="entry name" value="P-loop containing nucleoside triphosphate hydrolases"/>
    <property type="match status" value="1"/>
</dbReference>
<dbReference type="Gene3D" id="3.40.50.300">
    <property type="entry name" value="P-loop containing nucleotide triphosphate hydrolases"/>
    <property type="match status" value="1"/>
</dbReference>
<dbReference type="InterPro" id="IPR042197">
    <property type="entry name" value="Apaf_helical"/>
</dbReference>
<dbReference type="InterPro" id="IPR027417">
    <property type="entry name" value="P-loop_NTPase"/>
</dbReference>
<evidence type="ECO:0000256" key="1">
    <source>
        <dbReference type="ARBA" id="ARBA00008894"/>
    </source>
</evidence>
<dbReference type="OMA" id="ANDCYSA"/>
<dbReference type="InterPro" id="IPR050905">
    <property type="entry name" value="Plant_NBS-LRR"/>
</dbReference>
<dbReference type="PANTHER" id="PTHR33463:SF198">
    <property type="entry name" value="RPP4C3"/>
    <property type="match status" value="1"/>
</dbReference>
<comment type="similarity">
    <text evidence="1">Belongs to the disease resistance NB-LRR family.</text>
</comment>
<keyword evidence="2" id="KW-0433">Leucine-rich repeat</keyword>
<dbReference type="Gene3D" id="3.80.10.10">
    <property type="entry name" value="Ribonuclease Inhibitor"/>
    <property type="match status" value="1"/>
</dbReference>
<protein>
    <recommendedName>
        <fullName evidence="6">NB-ARC domain-containing protein</fullName>
    </recommendedName>
</protein>
<dbReference type="GO" id="GO:0005524">
    <property type="term" value="F:ATP binding"/>
    <property type="evidence" value="ECO:0007669"/>
    <property type="project" value="UniProtKB-KW"/>
</dbReference>
<keyword evidence="5" id="KW-0547">Nucleotide-binding</keyword>
<dbReference type="FunFam" id="1.10.10.10:FF:000322">
    <property type="entry name" value="Probable disease resistance protein At1g63360"/>
    <property type="match status" value="1"/>
</dbReference>
<sequence>MASTILQIIITPITEVAKLLVIPLKHEVGYLVKFRRNIEDLRSKTTELEITQETARYTTDAARRRGEFTTKEMEQWLIKTEMIVTDVQKLLGGLREEDKGKFNFCCTNLRSHYSSSKRAAKLLKVVNELKGSLQQIPVSQPAPPPSIEMMPTGDFDAFESTKVAMGKIIEALKHDDNQIIGVYGMGGVGKTSLIREVAKYAKITGMFDEVVIATVSRNPVMLKIQREIAEGLGLQLKEETEHRLDLSWVGISSGKDRSNCKIAITTRNLDVCSEILANEVAKKCGGLPIALVTLGRVLRNKEPRFWEDAAFQLRESSPVNIKGMHKMVFSCLKLSFDEFRDEESKMCFLYCALFPEDYDVRIEDLLRYGIGERLFSDDLTLEQARNKVHSIISNLKASCLLLSGKNEESVKMHDVFRDLAISIASSNDYSFMVKAGSGLKEWPSKLHYVMRMSLINNEFNMFSGQDEYPELMLLLLQNNTSLKAISDGFFAGMKALQVLDLSNMPSLVALPTSLSFLTNLKTLCVENNNLKDGSALGELKSIEILSLRKSSFARFPEEIKRLTNLRLLDLSEMPLV</sequence>
<keyword evidence="4" id="KW-0611">Plant defense</keyword>
<reference evidence="7" key="2">
    <citation type="submission" date="2021-03" db="UniProtKB">
        <authorList>
            <consortium name="EnsemblPlants"/>
        </authorList>
    </citation>
    <scope>IDENTIFICATION</scope>
</reference>
<evidence type="ECO:0000259" key="6">
    <source>
        <dbReference type="Pfam" id="PF00931"/>
    </source>
</evidence>
<accession>A0A803KUZ5</accession>
<dbReference type="Pfam" id="PF00931">
    <property type="entry name" value="NB-ARC"/>
    <property type="match status" value="1"/>
</dbReference>
<evidence type="ECO:0000256" key="3">
    <source>
        <dbReference type="ARBA" id="ARBA00022737"/>
    </source>
</evidence>
<name>A0A803KUZ5_CHEQI</name>
<keyword evidence="8" id="KW-1185">Reference proteome</keyword>
<dbReference type="Gene3D" id="1.10.10.10">
    <property type="entry name" value="Winged helix-like DNA-binding domain superfamily/Winged helix DNA-binding domain"/>
    <property type="match status" value="1"/>
</dbReference>
<feature type="domain" description="NB-ARC" evidence="6">
    <location>
        <begin position="164"/>
        <end position="240"/>
    </location>
</feature>
<evidence type="ECO:0000313" key="8">
    <source>
        <dbReference type="Proteomes" id="UP000596660"/>
    </source>
</evidence>
<dbReference type="InterPro" id="IPR002182">
    <property type="entry name" value="NB-ARC"/>
</dbReference>
<dbReference type="InterPro" id="IPR001611">
    <property type="entry name" value="Leu-rich_rpt"/>
</dbReference>
<evidence type="ECO:0000256" key="5">
    <source>
        <dbReference type="ARBA" id="ARBA00022840"/>
    </source>
</evidence>
<evidence type="ECO:0000256" key="4">
    <source>
        <dbReference type="ARBA" id="ARBA00022821"/>
    </source>
</evidence>
<dbReference type="GO" id="GO:0006952">
    <property type="term" value="P:defense response"/>
    <property type="evidence" value="ECO:0007669"/>
    <property type="project" value="UniProtKB-KW"/>
</dbReference>
<dbReference type="AlphaFoldDB" id="A0A803KUZ5"/>
<dbReference type="EnsemblPlants" id="AUR62002853-RA">
    <property type="protein sequence ID" value="AUR62002853-RA:cds"/>
    <property type="gene ID" value="AUR62002853"/>
</dbReference>